<protein>
    <recommendedName>
        <fullName evidence="4">Lipid/polyisoprenoid-binding YceI-like domain-containing protein</fullName>
    </recommendedName>
</protein>
<dbReference type="PROSITE" id="PS51257">
    <property type="entry name" value="PROKAR_LIPOPROTEIN"/>
    <property type="match status" value="1"/>
</dbReference>
<keyword evidence="1" id="KW-0732">Signal</keyword>
<reference evidence="3" key="1">
    <citation type="journal article" date="2019" name="Int. J. Syst. Evol. Microbiol.">
        <title>The Global Catalogue of Microorganisms (GCM) 10K type strain sequencing project: providing services to taxonomists for standard genome sequencing and annotation.</title>
        <authorList>
            <consortium name="The Broad Institute Genomics Platform"/>
            <consortium name="The Broad Institute Genome Sequencing Center for Infectious Disease"/>
            <person name="Wu L."/>
            <person name="Ma J."/>
        </authorList>
    </citation>
    <scope>NUCLEOTIDE SEQUENCE [LARGE SCALE GENOMIC DNA]</scope>
    <source>
        <strain evidence="3">KCTC 42662</strain>
    </source>
</reference>
<feature type="chain" id="PRO_5046991492" description="Lipid/polyisoprenoid-binding YceI-like domain-containing protein" evidence="1">
    <location>
        <begin position="23"/>
        <end position="217"/>
    </location>
</feature>
<accession>A0ABW5KLU6</accession>
<evidence type="ECO:0000256" key="1">
    <source>
        <dbReference type="SAM" id="SignalP"/>
    </source>
</evidence>
<evidence type="ECO:0000313" key="3">
    <source>
        <dbReference type="Proteomes" id="UP001597545"/>
    </source>
</evidence>
<sequence length="217" mass="24263">MNIKSTFLALIVLFLTSCGKDAIEPIVEPEPEPEPIEETADPAVIAYFHENTAYFQPYVYRFDEETQTWGKRIASHFSTVSEDSHSYLGFTNPYVEDSGVNLFQMVTLYTEHIGTNNIKTAGINVEKLLSFIPDESSKTLADAPEIHLKGKVNVFAQQVKIRKAGLEDFFEIGISGEGTYDLETGIMDLNIHFDETAIGGPEKVTRQYKISKTALTL</sequence>
<name>A0ABW5KLU6_9SPHI</name>
<dbReference type="Proteomes" id="UP001597545">
    <property type="component" value="Unassembled WGS sequence"/>
</dbReference>
<evidence type="ECO:0000313" key="2">
    <source>
        <dbReference type="EMBL" id="MFD2549586.1"/>
    </source>
</evidence>
<organism evidence="2 3">
    <name type="scientific">Sphingobacterium suaedae</name>
    <dbReference type="NCBI Taxonomy" id="1686402"/>
    <lineage>
        <taxon>Bacteria</taxon>
        <taxon>Pseudomonadati</taxon>
        <taxon>Bacteroidota</taxon>
        <taxon>Sphingobacteriia</taxon>
        <taxon>Sphingobacteriales</taxon>
        <taxon>Sphingobacteriaceae</taxon>
        <taxon>Sphingobacterium</taxon>
    </lineage>
</organism>
<feature type="signal peptide" evidence="1">
    <location>
        <begin position="1"/>
        <end position="22"/>
    </location>
</feature>
<keyword evidence="3" id="KW-1185">Reference proteome</keyword>
<comment type="caution">
    <text evidence="2">The sequence shown here is derived from an EMBL/GenBank/DDBJ whole genome shotgun (WGS) entry which is preliminary data.</text>
</comment>
<proteinExistence type="predicted"/>
<evidence type="ECO:0008006" key="4">
    <source>
        <dbReference type="Google" id="ProtNLM"/>
    </source>
</evidence>
<dbReference type="EMBL" id="JBHULR010000019">
    <property type="protein sequence ID" value="MFD2549586.1"/>
    <property type="molecule type" value="Genomic_DNA"/>
</dbReference>
<gene>
    <name evidence="2" type="ORF">ACFSR5_18225</name>
</gene>
<dbReference type="RefSeq" id="WP_380905906.1">
    <property type="nucleotide sequence ID" value="NZ_JBHUEG010000017.1"/>
</dbReference>